<evidence type="ECO:0008006" key="2">
    <source>
        <dbReference type="Google" id="ProtNLM"/>
    </source>
</evidence>
<reference evidence="1" key="1">
    <citation type="submission" date="2017-05" db="UniProtKB">
        <authorList>
            <consortium name="EnsemblMetazoa"/>
        </authorList>
    </citation>
    <scope>IDENTIFICATION</scope>
</reference>
<dbReference type="AlphaFoldDB" id="A0A1X7T611"/>
<dbReference type="PANTHER" id="PTHR46844:SF1">
    <property type="entry name" value="SLR5058 PROTEIN"/>
    <property type="match status" value="1"/>
</dbReference>
<dbReference type="SUPFAM" id="SSF52047">
    <property type="entry name" value="RNI-like"/>
    <property type="match status" value="1"/>
</dbReference>
<dbReference type="PANTHER" id="PTHR46844">
    <property type="entry name" value="SLR5058 PROTEIN"/>
    <property type="match status" value="1"/>
</dbReference>
<dbReference type="Gene3D" id="3.80.10.10">
    <property type="entry name" value="Ribonuclease Inhibitor"/>
    <property type="match status" value="1"/>
</dbReference>
<name>A0A1X7T611_AMPQE</name>
<protein>
    <recommendedName>
        <fullName evidence="2">NACHT domain-containing protein</fullName>
    </recommendedName>
</protein>
<dbReference type="InterPro" id="IPR032675">
    <property type="entry name" value="LRR_dom_sf"/>
</dbReference>
<accession>A0A1X7T611</accession>
<dbReference type="EnsemblMetazoa" id="Aqu2.1.09922_001">
    <property type="protein sequence ID" value="Aqu2.1.09922_001"/>
    <property type="gene ID" value="Aqu2.1.09922"/>
</dbReference>
<dbReference type="InParanoid" id="A0A1X7T611"/>
<proteinExistence type="predicted"/>
<sequence>MDKDSQVAVKLINDLEVRNDVQSLCYVPLVCSMVILVYCKEGGHLPTTLTQLYDNFILQTIRRHVKRHDINPHTLGSLSSLPSQLAKPLQEMCQLAYTNLANTTMTFSSHQLQSLSEAVKEDYLGLMTRFTEYDEEKYQFLHLSIQEFLAAWWIAKHEKMTEEVFKEHFDDDHFRMCLRFVAGLTHLEHESYQQYFNKQQLDLECKRKTLFGFETCHLSYFYQNPEISFRDFDHVRSDDFDNVPILLLQLLYESQNTTLCRVLAQSINNHSLCLYGVALSLFDWLCLSYCINNSNTTWNHLHLWSEVLGVYNQELSVFTAGLTNNSLQTQCKRLEVRLSGPTDELIHKLLQPSLLYNIQECYCELLLGQYVPCLVLLQFLNLPQLKILHLIMGRLTIPTVDNTYYTDKCTELEKCIEMNSTLQEMKIECNEENEITSTITSVIRGVTRNKTITSLTIHVGTPPPPLPDGVIEQLLKDNNTIQALSLNIPDELLPSSLNIVEVNTPLTALQIGGGGWGSNKLMTSSLLPHIKGLHCLILPDPYPPHLLFLSHPSLHTLTLPLDTAESAIELFTILQTNTTLKALSVKIKRGRVYTSSMGTSVQDMLTQNQTLKYLEINNWYSKIPSSFLSFLTTGLRHNTSLQQLSVFILLNEEMRTFINVISQKNNVTELKVNFKLDQSYSNCGWEEEKQIMTPLFYEQVLPAVTNMLQSHTTIRLLRIECGGINYKSFQPNWIELVQHLYETIFIHPSLEYIEINTGHNTPTLLVDTLEDQKKTLIDRHRKEQPHKPQPIVNFH</sequence>
<organism evidence="1">
    <name type="scientific">Amphimedon queenslandica</name>
    <name type="common">Sponge</name>
    <dbReference type="NCBI Taxonomy" id="400682"/>
    <lineage>
        <taxon>Eukaryota</taxon>
        <taxon>Metazoa</taxon>
        <taxon>Porifera</taxon>
        <taxon>Demospongiae</taxon>
        <taxon>Heteroscleromorpha</taxon>
        <taxon>Haplosclerida</taxon>
        <taxon>Niphatidae</taxon>
        <taxon>Amphimedon</taxon>
    </lineage>
</organism>
<evidence type="ECO:0000313" key="1">
    <source>
        <dbReference type="EnsemblMetazoa" id="Aqu2.1.09922_001"/>
    </source>
</evidence>